<accession>A0A834HXP8</accession>
<sequence>MQIVETISQSTDIFGSLRLDGELLEIKPAEKSKPCFYKWQKNSTRYKASGFGSSSGNTTRQKYHNSSCNRPRHKVAVTAWPTSKSTSRITDDTSDPSGEKRQRPQKSFDKLFTPFPIRKRDKQPHRTTDKVAPYHRRVIFKPSRLFLSPQSYRRPFFFYYVNIYAPVTVRCENNANPSHFPTFGQVVFRIRRRRTR</sequence>
<proteinExistence type="predicted"/>
<evidence type="ECO:0000313" key="3">
    <source>
        <dbReference type="Proteomes" id="UP000625711"/>
    </source>
</evidence>
<evidence type="ECO:0000313" key="2">
    <source>
        <dbReference type="EMBL" id="KAF7268356.1"/>
    </source>
</evidence>
<reference evidence="2" key="1">
    <citation type="submission" date="2020-08" db="EMBL/GenBank/DDBJ databases">
        <title>Genome sequencing and assembly of the red palm weevil Rhynchophorus ferrugineus.</title>
        <authorList>
            <person name="Dias G.B."/>
            <person name="Bergman C.M."/>
            <person name="Manee M."/>
        </authorList>
    </citation>
    <scope>NUCLEOTIDE SEQUENCE</scope>
    <source>
        <strain evidence="2">AA-2017</strain>
        <tissue evidence="2">Whole larva</tissue>
    </source>
</reference>
<protein>
    <submittedName>
        <fullName evidence="2">Uncharacterized protein</fullName>
    </submittedName>
</protein>
<dbReference type="AlphaFoldDB" id="A0A834HXP8"/>
<dbReference type="EMBL" id="JAACXV010014331">
    <property type="protein sequence ID" value="KAF7268356.1"/>
    <property type="molecule type" value="Genomic_DNA"/>
</dbReference>
<name>A0A834HXP8_RHYFE</name>
<feature type="compositionally biased region" description="Basic and acidic residues" evidence="1">
    <location>
        <begin position="97"/>
        <end position="109"/>
    </location>
</feature>
<keyword evidence="3" id="KW-1185">Reference proteome</keyword>
<feature type="region of interest" description="Disordered" evidence="1">
    <location>
        <begin position="46"/>
        <end position="111"/>
    </location>
</feature>
<evidence type="ECO:0000256" key="1">
    <source>
        <dbReference type="SAM" id="MobiDB-lite"/>
    </source>
</evidence>
<gene>
    <name evidence="2" type="ORF">GWI33_018506</name>
</gene>
<dbReference type="Proteomes" id="UP000625711">
    <property type="component" value="Unassembled WGS sequence"/>
</dbReference>
<comment type="caution">
    <text evidence="2">The sequence shown here is derived from an EMBL/GenBank/DDBJ whole genome shotgun (WGS) entry which is preliminary data.</text>
</comment>
<organism evidence="2 3">
    <name type="scientific">Rhynchophorus ferrugineus</name>
    <name type="common">Red palm weevil</name>
    <name type="synonym">Curculio ferrugineus</name>
    <dbReference type="NCBI Taxonomy" id="354439"/>
    <lineage>
        <taxon>Eukaryota</taxon>
        <taxon>Metazoa</taxon>
        <taxon>Ecdysozoa</taxon>
        <taxon>Arthropoda</taxon>
        <taxon>Hexapoda</taxon>
        <taxon>Insecta</taxon>
        <taxon>Pterygota</taxon>
        <taxon>Neoptera</taxon>
        <taxon>Endopterygota</taxon>
        <taxon>Coleoptera</taxon>
        <taxon>Polyphaga</taxon>
        <taxon>Cucujiformia</taxon>
        <taxon>Curculionidae</taxon>
        <taxon>Dryophthorinae</taxon>
        <taxon>Rhynchophorus</taxon>
    </lineage>
</organism>
<feature type="compositionally biased region" description="Polar residues" evidence="1">
    <location>
        <begin position="46"/>
        <end position="69"/>
    </location>
</feature>